<feature type="region of interest" description="Disordered" evidence="1">
    <location>
        <begin position="37"/>
        <end position="67"/>
    </location>
</feature>
<dbReference type="Pfam" id="PF19546">
    <property type="entry name" value="DUF6070"/>
    <property type="match status" value="1"/>
</dbReference>
<keyword evidence="2" id="KW-0732">Signal</keyword>
<keyword evidence="4" id="KW-1185">Reference proteome</keyword>
<dbReference type="PROSITE" id="PS51257">
    <property type="entry name" value="PROKAR_LIPOPROTEIN"/>
    <property type="match status" value="1"/>
</dbReference>
<name>A0ABS8G180_9FIRM</name>
<sequence length="421" mass="46368">MNRSGIFSSGRIYLKRAALSFLTAAFLLSGCSSAEETNTDSAASSDTQNPQNGSETAESSGETFTDSEKEAMYGRALRIASACAEASAEISADGNNSEDRYSLSAMQSVAARLGELGYSVSDTDNRINMENYGSVESFCEKAAAGETAETSFTLLMSTDSFVYYEAKADGGSLHMARCTVYTVNGTPEAGYYESFAAEDWKYTEKGYLLFDQYRMPGYDGPPGEIAVRVRPLDPACLEYNETYVRPVGYSLNAMLISDWSESDGYGQLNFYDLYDIMYRIEYGADPPYPYKFTGITYEIPAPEFESVLGTHLALDTGLLRSRTVYYADRDTYLYAPRGLNDAEYPYGPVPEVTACESLPDGTLRLTVEAVYAVELNDRAIVSELTVRPLNNGGFQYVSNRVTETYEGISGKWYTPRVELTG</sequence>
<evidence type="ECO:0000313" key="3">
    <source>
        <dbReference type="EMBL" id="MCC2256013.1"/>
    </source>
</evidence>
<evidence type="ECO:0000313" key="4">
    <source>
        <dbReference type="Proteomes" id="UP001198151"/>
    </source>
</evidence>
<feature type="signal peptide" evidence="2">
    <location>
        <begin position="1"/>
        <end position="34"/>
    </location>
</feature>
<reference evidence="3 4" key="1">
    <citation type="submission" date="2021-10" db="EMBL/GenBank/DDBJ databases">
        <title>Anaerobic single-cell dispensing facilitates the cultivation of human gut bacteria.</title>
        <authorList>
            <person name="Afrizal A."/>
        </authorList>
    </citation>
    <scope>NUCLEOTIDE SEQUENCE [LARGE SCALE GENOMIC DNA]</scope>
    <source>
        <strain evidence="3 4">CLA-AA-H200</strain>
    </source>
</reference>
<protein>
    <submittedName>
        <fullName evidence="3">DUF6070 family protein</fullName>
    </submittedName>
</protein>
<dbReference type="RefSeq" id="WP_227708994.1">
    <property type="nucleotide sequence ID" value="NZ_JAJEQX010000044.1"/>
</dbReference>
<dbReference type="Proteomes" id="UP001198151">
    <property type="component" value="Unassembled WGS sequence"/>
</dbReference>
<feature type="chain" id="PRO_5046740333" evidence="2">
    <location>
        <begin position="35"/>
        <end position="421"/>
    </location>
</feature>
<gene>
    <name evidence="3" type="ORF">LKD70_16600</name>
</gene>
<feature type="compositionally biased region" description="Polar residues" evidence="1">
    <location>
        <begin position="37"/>
        <end position="64"/>
    </location>
</feature>
<organism evidence="3 4">
    <name type="scientific">Ruminococcus turbiniformis</name>
    <dbReference type="NCBI Taxonomy" id="2881258"/>
    <lineage>
        <taxon>Bacteria</taxon>
        <taxon>Bacillati</taxon>
        <taxon>Bacillota</taxon>
        <taxon>Clostridia</taxon>
        <taxon>Eubacteriales</taxon>
        <taxon>Oscillospiraceae</taxon>
        <taxon>Ruminococcus</taxon>
    </lineage>
</organism>
<evidence type="ECO:0000256" key="2">
    <source>
        <dbReference type="SAM" id="SignalP"/>
    </source>
</evidence>
<dbReference type="InterPro" id="IPR045714">
    <property type="entry name" value="DUF6070"/>
</dbReference>
<evidence type="ECO:0000256" key="1">
    <source>
        <dbReference type="SAM" id="MobiDB-lite"/>
    </source>
</evidence>
<dbReference type="EMBL" id="JAJEQX010000044">
    <property type="protein sequence ID" value="MCC2256013.1"/>
    <property type="molecule type" value="Genomic_DNA"/>
</dbReference>
<accession>A0ABS8G180</accession>
<comment type="caution">
    <text evidence="3">The sequence shown here is derived from an EMBL/GenBank/DDBJ whole genome shotgun (WGS) entry which is preliminary data.</text>
</comment>
<proteinExistence type="predicted"/>